<evidence type="ECO:0000256" key="1">
    <source>
        <dbReference type="SAM" id="MobiDB-lite"/>
    </source>
</evidence>
<proteinExistence type="predicted"/>
<dbReference type="RefSeq" id="WP_345652682.1">
    <property type="nucleotide sequence ID" value="NZ_BAABLY010000082.1"/>
</dbReference>
<dbReference type="Proteomes" id="UP001464923">
    <property type="component" value="Unassembled WGS sequence"/>
</dbReference>
<name>A0ABV1JS67_9PSEU</name>
<comment type="caution">
    <text evidence="2">The sequence shown here is derived from an EMBL/GenBank/DDBJ whole genome shotgun (WGS) entry which is preliminary data.</text>
</comment>
<accession>A0ABV1JS67</accession>
<organism evidence="2 3">
    <name type="scientific">Pseudonocardia tropica</name>
    <dbReference type="NCBI Taxonomy" id="681289"/>
    <lineage>
        <taxon>Bacteria</taxon>
        <taxon>Bacillati</taxon>
        <taxon>Actinomycetota</taxon>
        <taxon>Actinomycetes</taxon>
        <taxon>Pseudonocardiales</taxon>
        <taxon>Pseudonocardiaceae</taxon>
        <taxon>Pseudonocardia</taxon>
    </lineage>
</organism>
<protein>
    <submittedName>
        <fullName evidence="2">Oxidoreductase</fullName>
    </submittedName>
</protein>
<dbReference type="EMBL" id="JBEDNP010000004">
    <property type="protein sequence ID" value="MEQ3538797.1"/>
    <property type="molecule type" value="Genomic_DNA"/>
</dbReference>
<keyword evidence="3" id="KW-1185">Reference proteome</keyword>
<evidence type="ECO:0000313" key="2">
    <source>
        <dbReference type="EMBL" id="MEQ3538797.1"/>
    </source>
</evidence>
<reference evidence="2 3" key="1">
    <citation type="submission" date="2024-03" db="EMBL/GenBank/DDBJ databases">
        <title>Draft genome sequence of Pseudonocardia tropica JCM 19149.</title>
        <authorList>
            <person name="Butdee W."/>
            <person name="Duangmal K."/>
        </authorList>
    </citation>
    <scope>NUCLEOTIDE SEQUENCE [LARGE SCALE GENOMIC DNA]</scope>
    <source>
        <strain evidence="2 3">JCM 19149</strain>
    </source>
</reference>
<feature type="region of interest" description="Disordered" evidence="1">
    <location>
        <begin position="1"/>
        <end position="32"/>
    </location>
</feature>
<gene>
    <name evidence="2" type="ORF">WHI96_08185</name>
</gene>
<sequence>MGLLDLFRSRGPSGPRSGRGSGSGGRRGAYAEGEAHLREWSAARIGVEAFVEPRTTVTETTVVLVAHDGEWTRRRVANPNAAKKLARSLQMPIYDVQLVGYPNRMREHDARDRALRKRERRERMLRELRAEDRDA</sequence>
<feature type="compositionally biased region" description="Gly residues" evidence="1">
    <location>
        <begin position="17"/>
        <end position="27"/>
    </location>
</feature>
<evidence type="ECO:0000313" key="3">
    <source>
        <dbReference type="Proteomes" id="UP001464923"/>
    </source>
</evidence>